<organism evidence="1 2">
    <name type="scientific">Streptomyces tirandamycinicus</name>
    <dbReference type="NCBI Taxonomy" id="2174846"/>
    <lineage>
        <taxon>Bacteria</taxon>
        <taxon>Bacillati</taxon>
        <taxon>Actinomycetota</taxon>
        <taxon>Actinomycetes</taxon>
        <taxon>Kitasatosporales</taxon>
        <taxon>Streptomycetaceae</taxon>
        <taxon>Streptomyces</taxon>
    </lineage>
</organism>
<dbReference type="RefSeq" id="WP_108906157.1">
    <property type="nucleotide sequence ID" value="NZ_CP029188.1"/>
</dbReference>
<proteinExistence type="predicted"/>
<name>A0A2S1SRJ1_9ACTN</name>
<dbReference type="EMBL" id="CP029188">
    <property type="protein sequence ID" value="AWI29006.1"/>
    <property type="molecule type" value="Genomic_DNA"/>
</dbReference>
<sequence length="229" mass="23807">MTRRPAGGRRRRRLWVSLAAALVLVALPVADRVCATVAEKRIAERIAARQHALSGTPQVTIGGFPFLLSAARGAFPAVEVEADAVTEEGRPVRATVELREVAERDGGYEAASAEADFTAPFDSLGAGLGSGTTLSADGAGRLRVVSEVLGLPLTVVAEPRLTGRTISLVPVTASFAGRPVDPAGPRISAAFADRKVVVPELPAGLTPTRVSVDDAGVTLHARGDDVRFT</sequence>
<dbReference type="Pfam" id="PF11209">
    <property type="entry name" value="LmeA"/>
    <property type="match status" value="1"/>
</dbReference>
<evidence type="ECO:0000313" key="2">
    <source>
        <dbReference type="Proteomes" id="UP000244900"/>
    </source>
</evidence>
<evidence type="ECO:0000313" key="1">
    <source>
        <dbReference type="EMBL" id="AWI29006.1"/>
    </source>
</evidence>
<protein>
    <submittedName>
        <fullName evidence="1">DUF2993 domain-containing protein</fullName>
    </submittedName>
</protein>
<dbReference type="AlphaFoldDB" id="A0A2S1SRJ1"/>
<keyword evidence="2" id="KW-1185">Reference proteome</keyword>
<dbReference type="KEGG" id="stir:DDW44_09590"/>
<dbReference type="Proteomes" id="UP000244900">
    <property type="component" value="Chromosome"/>
</dbReference>
<accession>A0A2S1SRJ1</accession>
<reference evidence="1 2" key="1">
    <citation type="submission" date="2018-05" db="EMBL/GenBank/DDBJ databases">
        <title>Complete genome sequence of sponge-derived Streptomyces sp. HNM0039.</title>
        <authorList>
            <person name="Huang X."/>
            <person name="Zhou S."/>
        </authorList>
    </citation>
    <scope>NUCLEOTIDE SEQUENCE [LARGE SCALE GENOMIC DNA]</scope>
    <source>
        <strain evidence="1 2">HNM0039</strain>
    </source>
</reference>
<gene>
    <name evidence="1" type="ORF">DDW44_09590</name>
</gene>
<dbReference type="OrthoDB" id="3215846at2"/>
<dbReference type="InterPro" id="IPR021373">
    <property type="entry name" value="DUF2993"/>
</dbReference>